<dbReference type="PANTHER" id="PTHR15503:SF22">
    <property type="entry name" value="TRANSPOSON TY3-I GAG POLYPROTEIN"/>
    <property type="match status" value="1"/>
</dbReference>
<dbReference type="InterPro" id="IPR041588">
    <property type="entry name" value="Integrase_H2C2"/>
</dbReference>
<name>A0A5J5BZ78_9ASTE</name>
<dbReference type="InterPro" id="IPR000953">
    <property type="entry name" value="Chromo/chromo_shadow_dom"/>
</dbReference>
<dbReference type="InterPro" id="IPR016197">
    <property type="entry name" value="Chromo-like_dom_sf"/>
</dbReference>
<dbReference type="PANTHER" id="PTHR15503">
    <property type="entry name" value="LDOC1 RELATED"/>
    <property type="match status" value="1"/>
</dbReference>
<keyword evidence="4" id="KW-1185">Reference proteome</keyword>
<dbReference type="Pfam" id="PF08284">
    <property type="entry name" value="RVP_2"/>
    <property type="match status" value="1"/>
</dbReference>
<dbReference type="InterPro" id="IPR005162">
    <property type="entry name" value="Retrotrans_gag_dom"/>
</dbReference>
<dbReference type="Pfam" id="PF03732">
    <property type="entry name" value="Retrotrans_gag"/>
    <property type="match status" value="1"/>
</dbReference>
<dbReference type="Gene3D" id="2.40.70.10">
    <property type="entry name" value="Acid Proteases"/>
    <property type="match status" value="1"/>
</dbReference>
<dbReference type="EMBL" id="CM018032">
    <property type="protein sequence ID" value="KAA8546591.1"/>
    <property type="molecule type" value="Genomic_DNA"/>
</dbReference>
<evidence type="ECO:0000313" key="4">
    <source>
        <dbReference type="Proteomes" id="UP000325577"/>
    </source>
</evidence>
<feature type="domain" description="Chromo" evidence="2">
    <location>
        <begin position="780"/>
        <end position="833"/>
    </location>
</feature>
<evidence type="ECO:0000259" key="2">
    <source>
        <dbReference type="PROSITE" id="PS50013"/>
    </source>
</evidence>
<dbReference type="Proteomes" id="UP000325577">
    <property type="component" value="Linkage Group LG1"/>
</dbReference>
<dbReference type="Pfam" id="PF00385">
    <property type="entry name" value="Chromo"/>
    <property type="match status" value="1"/>
</dbReference>
<dbReference type="OrthoDB" id="1738534at2759"/>
<dbReference type="Gene3D" id="2.40.50.40">
    <property type="match status" value="1"/>
</dbReference>
<dbReference type="Pfam" id="PF17921">
    <property type="entry name" value="Integrase_H2C2"/>
    <property type="match status" value="1"/>
</dbReference>
<dbReference type="Gene3D" id="1.10.340.70">
    <property type="match status" value="1"/>
</dbReference>
<dbReference type="FunFam" id="1.10.340.70:FF:000001">
    <property type="entry name" value="Retrovirus-related Pol polyprotein from transposon gypsy-like Protein"/>
    <property type="match status" value="1"/>
</dbReference>
<evidence type="ECO:0000256" key="1">
    <source>
        <dbReference type="SAM" id="MobiDB-lite"/>
    </source>
</evidence>
<dbReference type="CDD" id="cd00303">
    <property type="entry name" value="retropepsin_like"/>
    <property type="match status" value="1"/>
</dbReference>
<dbReference type="SUPFAM" id="SSF54160">
    <property type="entry name" value="Chromo domain-like"/>
    <property type="match status" value="1"/>
</dbReference>
<dbReference type="InterPro" id="IPR021109">
    <property type="entry name" value="Peptidase_aspartic_dom_sf"/>
</dbReference>
<dbReference type="InterPro" id="IPR023780">
    <property type="entry name" value="Chromo_domain"/>
</dbReference>
<sequence>MAEGTRLSQLSETVNNLQGVTTALKEEQSRHGMLIEGVLQQLNNLASSYDSLVQITTNLSPGEGTSNSVKVNANPLFDGRGGIQARSLRLDFPRFDGGDPSEWILKAQQFFNYFETPEDHKLEIASFHMEGKALTWYYWLKESSPVTKWGDFVEALRTRFGPSAYEDPVGAFTKLRQTGSVEDYQTAFEILSNKISGVSEEFRISTFLSGLKDELRIIVTMFKPNTLAAAFGLARLQEEEVTRKQYPYRNTQAQNSPYTPSSKPNPLRLPGQNPIPRLPAPNPVLRLPAPQNPRPNPPFQRRNPYPIKRISPNQMQERREKGLCYFCDEKYHQGHKCSKPKLYLLEGMEFEGEGEEELEEEETFKQPDTEIIPAVQQAEMLGISLHAIAGAPSPKTMRLVGKIGTCSVIVLIDIGSTHSFIDVNVARRAKLPVEEGHLVVQVANGDTLPCFGCCKAVLLKMQSCNILANLFLLTLGGCDVVLGVDWLRSLGTIQWNFADLSMSFLVEVENLCLQGLRLPEKAIEEEHSLSKAALVEGRGIWLQLMEISDSPGGAPVEPAIQAVLNKFETVFAEPNGLPPPRSHDHQIQLQETAKPTCVGTPFQQKWITKLLGFDFSAEYRSGKGNKAADALSRLPDQGNSSDSEVTMTNYGEAKAISMVTVNWWEGLHQVYHQDPQLQQLLNHYHQGDLDPFKYQLRGGFLFYKGRLHLGTLKVHQEQVMQQFHSSPMGGHTGSQKTHSRLKREFFWHGMRKDIRKFIRECEVNPNPRLPTVMENGTMAPEPEKILERRLKKKGNRAGIDFLIQWKGANKEDATWVDAEELRRTYPELVGEFF</sequence>
<dbReference type="SUPFAM" id="SSF50630">
    <property type="entry name" value="Acid proteases"/>
    <property type="match status" value="1"/>
</dbReference>
<feature type="region of interest" description="Disordered" evidence="1">
    <location>
        <begin position="244"/>
        <end position="307"/>
    </location>
</feature>
<dbReference type="PROSITE" id="PS50013">
    <property type="entry name" value="CHROMO_2"/>
    <property type="match status" value="1"/>
</dbReference>
<organism evidence="3 4">
    <name type="scientific">Nyssa sinensis</name>
    <dbReference type="NCBI Taxonomy" id="561372"/>
    <lineage>
        <taxon>Eukaryota</taxon>
        <taxon>Viridiplantae</taxon>
        <taxon>Streptophyta</taxon>
        <taxon>Embryophyta</taxon>
        <taxon>Tracheophyta</taxon>
        <taxon>Spermatophyta</taxon>
        <taxon>Magnoliopsida</taxon>
        <taxon>eudicotyledons</taxon>
        <taxon>Gunneridae</taxon>
        <taxon>Pentapetalae</taxon>
        <taxon>asterids</taxon>
        <taxon>Cornales</taxon>
        <taxon>Nyssaceae</taxon>
        <taxon>Nyssa</taxon>
    </lineage>
</organism>
<dbReference type="InterPro" id="IPR032567">
    <property type="entry name" value="RTL1-rel"/>
</dbReference>
<protein>
    <recommendedName>
        <fullName evidence="2">Chromo domain-containing protein</fullName>
    </recommendedName>
</protein>
<evidence type="ECO:0000313" key="3">
    <source>
        <dbReference type="EMBL" id="KAA8546591.1"/>
    </source>
</evidence>
<reference evidence="3 4" key="1">
    <citation type="submission" date="2019-09" db="EMBL/GenBank/DDBJ databases">
        <title>A chromosome-level genome assembly of the Chinese tupelo Nyssa sinensis.</title>
        <authorList>
            <person name="Yang X."/>
            <person name="Kang M."/>
            <person name="Yang Y."/>
            <person name="Xiong H."/>
            <person name="Wang M."/>
            <person name="Zhang Z."/>
            <person name="Wang Z."/>
            <person name="Wu H."/>
            <person name="Ma T."/>
            <person name="Liu J."/>
            <person name="Xi Z."/>
        </authorList>
    </citation>
    <scope>NUCLEOTIDE SEQUENCE [LARGE SCALE GENOMIC DNA]</scope>
    <source>
        <strain evidence="3">J267</strain>
        <tissue evidence="3">Leaf</tissue>
    </source>
</reference>
<gene>
    <name evidence="3" type="ORF">F0562_002670</name>
</gene>
<accession>A0A5J5BZ78</accession>
<proteinExistence type="predicted"/>
<feature type="compositionally biased region" description="Polar residues" evidence="1">
    <location>
        <begin position="248"/>
        <end position="264"/>
    </location>
</feature>
<dbReference type="AlphaFoldDB" id="A0A5J5BZ78"/>
<dbReference type="SMART" id="SM00298">
    <property type="entry name" value="CHROMO"/>
    <property type="match status" value="1"/>
</dbReference>